<dbReference type="Gene3D" id="1.10.1660.10">
    <property type="match status" value="1"/>
</dbReference>
<proteinExistence type="predicted"/>
<evidence type="ECO:0000313" key="6">
    <source>
        <dbReference type="Proteomes" id="UP000545588"/>
    </source>
</evidence>
<reference evidence="4 6" key="2">
    <citation type="submission" date="2020-08" db="EMBL/GenBank/DDBJ databases">
        <title>Genomic Encyclopedia of Type Strains, Phase IV (KMG-IV): sequencing the most valuable type-strain genomes for metagenomic binning, comparative biology and taxonomic classification.</title>
        <authorList>
            <person name="Goeker M."/>
        </authorList>
    </citation>
    <scope>NUCLEOTIDE SEQUENCE [LARGE SCALE GENOMIC DNA]</scope>
    <source>
        <strain evidence="4 6">DSM 22419</strain>
    </source>
</reference>
<dbReference type="AlphaFoldDB" id="A0A6V7R3S9"/>
<feature type="region of interest" description="Disordered" evidence="2">
    <location>
        <begin position="154"/>
        <end position="306"/>
    </location>
</feature>
<dbReference type="EMBL" id="JACHFF010000002">
    <property type="protein sequence ID" value="MBB6423436.1"/>
    <property type="molecule type" value="Genomic_DNA"/>
</dbReference>
<evidence type="ECO:0000313" key="4">
    <source>
        <dbReference type="EMBL" id="MBB6423436.1"/>
    </source>
</evidence>
<accession>A0A6V7R3S9</accession>
<evidence type="ECO:0000256" key="1">
    <source>
        <dbReference type="SAM" id="Coils"/>
    </source>
</evidence>
<evidence type="ECO:0000313" key="3">
    <source>
        <dbReference type="EMBL" id="CAD2071724.1"/>
    </source>
</evidence>
<feature type="compositionally biased region" description="Acidic residues" evidence="2">
    <location>
        <begin position="187"/>
        <end position="252"/>
    </location>
</feature>
<dbReference type="Proteomes" id="UP000545588">
    <property type="component" value="Unassembled WGS sequence"/>
</dbReference>
<evidence type="ECO:0000313" key="5">
    <source>
        <dbReference type="Proteomes" id="UP000534001"/>
    </source>
</evidence>
<dbReference type="Proteomes" id="UP000534001">
    <property type="component" value="Unassembled WGS sequence"/>
</dbReference>
<gene>
    <name evidence="4" type="ORF">HNR41_001408</name>
    <name evidence="3" type="ORF">JEOCOQ751_00372</name>
</gene>
<feature type="coiled-coil region" evidence="1">
    <location>
        <begin position="107"/>
        <end position="141"/>
    </location>
</feature>
<evidence type="ECO:0000256" key="2">
    <source>
        <dbReference type="SAM" id="MobiDB-lite"/>
    </source>
</evidence>
<name>A0A6V7R3S9_9STAP</name>
<reference evidence="3 5" key="1">
    <citation type="submission" date="2020-07" db="EMBL/GenBank/DDBJ databases">
        <authorList>
            <person name="Criscuolo A."/>
        </authorList>
    </citation>
    <scope>NUCLEOTIDE SEQUENCE [LARGE SCALE GENOMIC DNA]</scope>
    <source>
        <strain evidence="3">CIP111751</strain>
    </source>
</reference>
<dbReference type="RefSeq" id="WP_184283093.1">
    <property type="nucleotide sequence ID" value="NZ_BMCO01000002.1"/>
</dbReference>
<organism evidence="3 5">
    <name type="scientific">Jeotgalicoccus coquinae</name>
    <dbReference type="NCBI Taxonomy" id="709509"/>
    <lineage>
        <taxon>Bacteria</taxon>
        <taxon>Bacillati</taxon>
        <taxon>Bacillota</taxon>
        <taxon>Bacilli</taxon>
        <taxon>Bacillales</taxon>
        <taxon>Staphylococcaceae</taxon>
        <taxon>Jeotgalicoccus</taxon>
    </lineage>
</organism>
<keyword evidence="1" id="KW-0175">Coiled coil</keyword>
<feature type="compositionally biased region" description="Acidic residues" evidence="2">
    <location>
        <begin position="158"/>
        <end position="180"/>
    </location>
</feature>
<sequence length="326" mass="36846">MSQSQNVIYYTTAQVTDMVELSDQNVRKYVRLLEDRSYEVAKDEHNRRLFSKKDVSVLQEMIKIAKSPGNTLDSAADEIIENMDDFEETPSENQVSKMSDSDVSRLLALVLEKLDEIQNENKELKSNISTLVHRLEEYDLKALEYNPVEKVETSIAEETYEREETTEAAEDTSAEVDMEETVTRETTEEEIVVEAPAEEESEETVEETPAEEPAEEEAAAEQEETVTSETTEEEIVVEAPAEEESEEIVEETAAEKEKTAEAESSEEPEETKEQNTGTIDLRAQEEKAEENVTASVDELNTDEVAKQQIEEPKKGFFGKLASMFKG</sequence>
<comment type="caution">
    <text evidence="3">The sequence shown here is derived from an EMBL/GenBank/DDBJ whole genome shotgun (WGS) entry which is preliminary data.</text>
</comment>
<keyword evidence="6" id="KW-1185">Reference proteome</keyword>
<protein>
    <submittedName>
        <fullName evidence="4">DNA polymerase III gamma/tau subunit</fullName>
    </submittedName>
</protein>
<dbReference type="EMBL" id="CAJEWA010000004">
    <property type="protein sequence ID" value="CAD2071724.1"/>
    <property type="molecule type" value="Genomic_DNA"/>
</dbReference>